<accession>A0A1P8UWX9</accession>
<proteinExistence type="predicted"/>
<dbReference type="STRING" id="1250539.Ga0080574_TMP3577"/>
<dbReference type="AlphaFoldDB" id="A0A1P8UWX9"/>
<sequence length="42" mass="4649">MPARMAMAPRGFCAGRRGGDPRLSALFTRIRAKIFRRRGVSG</sequence>
<keyword evidence="2" id="KW-1185">Reference proteome</keyword>
<protein>
    <submittedName>
        <fullName evidence="1">Uncharacterized protein</fullName>
    </submittedName>
</protein>
<reference evidence="1 2" key="1">
    <citation type="submission" date="2016-04" db="EMBL/GenBank/DDBJ databases">
        <title>Deep-sea bacteria in the southern Pacific.</title>
        <authorList>
            <person name="Tang K."/>
        </authorList>
    </citation>
    <scope>NUCLEOTIDE SEQUENCE [LARGE SCALE GENOMIC DNA]</scope>
    <source>
        <strain evidence="1 2">JLT2014</strain>
    </source>
</reference>
<name>A0A1P8UWX9_9RHOB</name>
<evidence type="ECO:0000313" key="1">
    <source>
        <dbReference type="EMBL" id="APZ53911.1"/>
    </source>
</evidence>
<evidence type="ECO:0000313" key="2">
    <source>
        <dbReference type="Proteomes" id="UP000187059"/>
    </source>
</evidence>
<dbReference type="EMBL" id="CP015093">
    <property type="protein sequence ID" value="APZ53911.1"/>
    <property type="molecule type" value="Genomic_DNA"/>
</dbReference>
<organism evidence="1 2">
    <name type="scientific">Salipiger abyssi</name>
    <dbReference type="NCBI Taxonomy" id="1250539"/>
    <lineage>
        <taxon>Bacteria</taxon>
        <taxon>Pseudomonadati</taxon>
        <taxon>Pseudomonadota</taxon>
        <taxon>Alphaproteobacteria</taxon>
        <taxon>Rhodobacterales</taxon>
        <taxon>Roseobacteraceae</taxon>
        <taxon>Salipiger</taxon>
    </lineage>
</organism>
<gene>
    <name evidence="1" type="ORF">Ga0080574_TMP3577</name>
</gene>
<dbReference type="Proteomes" id="UP000187059">
    <property type="component" value="Chromosome"/>
</dbReference>
<dbReference type="KEGG" id="paby:Ga0080574_TMP3577"/>